<evidence type="ECO:0000256" key="11">
    <source>
        <dbReference type="ARBA" id="ARBA00049595"/>
    </source>
</evidence>
<comment type="function">
    <text evidence="11">Catalyzes the attachment of arginine to tRNA(Arg) in a two-step reaction: arginine is first activated by ATP to form Arg-AMP and then transferred to the acceptor end of tRNA(Arg).</text>
</comment>
<comment type="catalytic activity">
    <reaction evidence="10">
        <text>tRNA(Arg) + L-arginine + ATP = L-arginyl-tRNA(Arg) + AMP + diphosphate</text>
        <dbReference type="Rhea" id="RHEA:20301"/>
        <dbReference type="Rhea" id="RHEA-COMP:9658"/>
        <dbReference type="Rhea" id="RHEA-COMP:9673"/>
        <dbReference type="ChEBI" id="CHEBI:30616"/>
        <dbReference type="ChEBI" id="CHEBI:32682"/>
        <dbReference type="ChEBI" id="CHEBI:33019"/>
        <dbReference type="ChEBI" id="CHEBI:78442"/>
        <dbReference type="ChEBI" id="CHEBI:78513"/>
        <dbReference type="ChEBI" id="CHEBI:456215"/>
        <dbReference type="EC" id="6.1.1.19"/>
    </reaction>
</comment>
<dbReference type="InterPro" id="IPR036695">
    <property type="entry name" value="Arg-tRNA-synth_N_sf"/>
</dbReference>
<dbReference type="NCBIfam" id="TIGR00456">
    <property type="entry name" value="argS"/>
    <property type="match status" value="1"/>
</dbReference>
<dbReference type="Pfam" id="PF00750">
    <property type="entry name" value="tRNA-synt_1d"/>
    <property type="match status" value="1"/>
</dbReference>
<dbReference type="Gene3D" id="3.30.1360.70">
    <property type="entry name" value="Arginyl tRNA synthetase N-terminal domain"/>
    <property type="match status" value="1"/>
</dbReference>
<reference evidence="15" key="1">
    <citation type="submission" date="2025-08" db="UniProtKB">
        <authorList>
            <consortium name="RefSeq"/>
        </authorList>
    </citation>
    <scope>IDENTIFICATION</scope>
</reference>
<dbReference type="PRINTS" id="PR01038">
    <property type="entry name" value="TRNASYNTHARG"/>
</dbReference>
<keyword evidence="3 12" id="KW-0436">Ligase</keyword>
<evidence type="ECO:0000256" key="8">
    <source>
        <dbReference type="ARBA" id="ARBA00033033"/>
    </source>
</evidence>
<dbReference type="RefSeq" id="XP_022103525.1">
    <property type="nucleotide sequence ID" value="XM_022247833.1"/>
</dbReference>
<dbReference type="InterPro" id="IPR008909">
    <property type="entry name" value="DALR_anticod-bd"/>
</dbReference>
<evidence type="ECO:0000256" key="12">
    <source>
        <dbReference type="RuleBase" id="RU363038"/>
    </source>
</evidence>
<evidence type="ECO:0000256" key="2">
    <source>
        <dbReference type="ARBA" id="ARBA00012837"/>
    </source>
</evidence>
<dbReference type="Gene3D" id="1.10.730.10">
    <property type="entry name" value="Isoleucyl-tRNA Synthetase, Domain 1"/>
    <property type="match status" value="1"/>
</dbReference>
<dbReference type="SMART" id="SM00836">
    <property type="entry name" value="DALR_1"/>
    <property type="match status" value="1"/>
</dbReference>
<keyword evidence="14" id="KW-1185">Reference proteome</keyword>
<evidence type="ECO:0000256" key="1">
    <source>
        <dbReference type="ARBA" id="ARBA00005594"/>
    </source>
</evidence>
<dbReference type="PANTHER" id="PTHR11956:SF11">
    <property type="entry name" value="ARGININE--TRNA LIGASE, MITOCHONDRIAL-RELATED"/>
    <property type="match status" value="1"/>
</dbReference>
<dbReference type="CDD" id="cd00671">
    <property type="entry name" value="ArgRS_core"/>
    <property type="match status" value="1"/>
</dbReference>
<dbReference type="InterPro" id="IPR014729">
    <property type="entry name" value="Rossmann-like_a/b/a_fold"/>
</dbReference>
<dbReference type="SUPFAM" id="SSF52374">
    <property type="entry name" value="Nucleotidylyl transferase"/>
    <property type="match status" value="1"/>
</dbReference>
<dbReference type="CTD" id="57038"/>
<evidence type="ECO:0000256" key="5">
    <source>
        <dbReference type="ARBA" id="ARBA00022840"/>
    </source>
</evidence>
<evidence type="ECO:0000256" key="7">
    <source>
        <dbReference type="ARBA" id="ARBA00023146"/>
    </source>
</evidence>
<gene>
    <name evidence="15" type="primary">LOC110986177</name>
</gene>
<evidence type="ECO:0000313" key="14">
    <source>
        <dbReference type="Proteomes" id="UP000694845"/>
    </source>
</evidence>
<dbReference type="Pfam" id="PF05746">
    <property type="entry name" value="DALR_1"/>
    <property type="match status" value="1"/>
</dbReference>
<comment type="similarity">
    <text evidence="1 12">Belongs to the class-I aminoacyl-tRNA synthetase family.</text>
</comment>
<proteinExistence type="inferred from homology"/>
<evidence type="ECO:0000259" key="13">
    <source>
        <dbReference type="SMART" id="SM00836"/>
    </source>
</evidence>
<dbReference type="PROSITE" id="PS00178">
    <property type="entry name" value="AA_TRNA_LIGASE_I"/>
    <property type="match status" value="1"/>
</dbReference>
<dbReference type="InterPro" id="IPR001412">
    <property type="entry name" value="aa-tRNA-synth_I_CS"/>
</dbReference>
<dbReference type="FunFam" id="1.10.730.10:FF:000006">
    <property type="entry name" value="Arginyl-tRNA synthetase 2, mitochondrial"/>
    <property type="match status" value="1"/>
</dbReference>
<keyword evidence="7 12" id="KW-0030">Aminoacyl-tRNA synthetase</keyword>
<feature type="domain" description="DALR anticodon binding" evidence="13">
    <location>
        <begin position="469"/>
        <end position="584"/>
    </location>
</feature>
<protein>
    <recommendedName>
        <fullName evidence="9">Probable arginine--tRNA ligase, mitochondrial</fullName>
        <ecNumber evidence="2">6.1.1.19</ecNumber>
    </recommendedName>
    <alternativeName>
        <fullName evidence="8">Arginyl-tRNA synthetase</fullName>
    </alternativeName>
</protein>
<evidence type="ECO:0000256" key="10">
    <source>
        <dbReference type="ARBA" id="ARBA00049339"/>
    </source>
</evidence>
<dbReference type="GO" id="GO:0004814">
    <property type="term" value="F:arginine-tRNA ligase activity"/>
    <property type="evidence" value="ECO:0007669"/>
    <property type="project" value="UniProtKB-EC"/>
</dbReference>
<sequence length="584" mass="65516">MAAFFKRLIAAQVAKTTGFTEESILPLVSPLPTSKKRVVTEYGLTVKPLFQEDDAPDGWQYRKSLQEFAEKIASKMTCPAHVHHVRVGSSGMVKFEVNPSVMTQKVLEQVQTEADRYGLAAEPWTDRQRQRVIVEFSSPNIAKPFHAGHLRSTLIGNCIANLHNAMGNDVIRMNYMGDWGVQFGLLGVGFQRFGSEEELAKNPIQHLFDVYVRVNEQAKSDPSIDQEAQGFNRSMEKGDSGLLDLWKRFRDLSTVEYSAMYRRLGVTFDEYAWESQYGEKAHSLLGVLKDKGLLQQSEEGTSIVDLSDLNIPQFKYATVKKSDGTTLYLTRDIAAAIDRYEAYSFDGIYYVVDKSQEGHFSQMKGILEKMNLGVAKRCHHIMFGRVLGMQTRTGNVVLLRDILDEAKNRMLHNMQETSSSKQLDNPEGVAEQLGVSAMIVQDLKGKLINHYHFDWNRILTSQGDTGVFLQYTHARLHSLEQLSGVPLDPACDSSILTEPEATLLAHHLSLFRTAISRAHSAMEPSHLTVYLLQLCHFASSAIKVLRVKDTAKNQAEARLLLFNCARQALANGMKILGIAPVNKM</sequence>
<dbReference type="InterPro" id="IPR035684">
    <property type="entry name" value="ArgRS_core"/>
</dbReference>
<keyword evidence="5 12" id="KW-0067">ATP-binding</keyword>
<dbReference type="GO" id="GO:0032543">
    <property type="term" value="P:mitochondrial translation"/>
    <property type="evidence" value="ECO:0007669"/>
    <property type="project" value="TreeGrafter"/>
</dbReference>
<dbReference type="AlphaFoldDB" id="A0A8B7ZF92"/>
<dbReference type="PANTHER" id="PTHR11956">
    <property type="entry name" value="ARGINYL-TRNA SYNTHETASE"/>
    <property type="match status" value="1"/>
</dbReference>
<evidence type="ECO:0000256" key="6">
    <source>
        <dbReference type="ARBA" id="ARBA00022917"/>
    </source>
</evidence>
<evidence type="ECO:0000256" key="4">
    <source>
        <dbReference type="ARBA" id="ARBA00022741"/>
    </source>
</evidence>
<evidence type="ECO:0000313" key="15">
    <source>
        <dbReference type="RefSeq" id="XP_022103525.1"/>
    </source>
</evidence>
<name>A0A8B7ZF92_ACAPL</name>
<keyword evidence="6 12" id="KW-0648">Protein biosynthesis</keyword>
<evidence type="ECO:0000256" key="3">
    <source>
        <dbReference type="ARBA" id="ARBA00022598"/>
    </source>
</evidence>
<dbReference type="OMA" id="YEFKWER"/>
<dbReference type="GO" id="GO:0006420">
    <property type="term" value="P:arginyl-tRNA aminoacylation"/>
    <property type="evidence" value="ECO:0007669"/>
    <property type="project" value="InterPro"/>
</dbReference>
<dbReference type="InterPro" id="IPR001278">
    <property type="entry name" value="Arg-tRNA-ligase"/>
</dbReference>
<dbReference type="SUPFAM" id="SSF47323">
    <property type="entry name" value="Anticodon-binding domain of a subclass of class I aminoacyl-tRNA synthetases"/>
    <property type="match status" value="1"/>
</dbReference>
<dbReference type="OrthoDB" id="68056at2759"/>
<keyword evidence="4 12" id="KW-0547">Nucleotide-binding</keyword>
<dbReference type="Gene3D" id="3.40.50.620">
    <property type="entry name" value="HUPs"/>
    <property type="match status" value="1"/>
</dbReference>
<dbReference type="EC" id="6.1.1.19" evidence="2"/>
<dbReference type="GO" id="GO:0005524">
    <property type="term" value="F:ATP binding"/>
    <property type="evidence" value="ECO:0007669"/>
    <property type="project" value="UniProtKB-KW"/>
</dbReference>
<dbReference type="GO" id="GO:0005739">
    <property type="term" value="C:mitochondrion"/>
    <property type="evidence" value="ECO:0007669"/>
    <property type="project" value="TreeGrafter"/>
</dbReference>
<dbReference type="KEGG" id="aplc:110986177"/>
<dbReference type="Proteomes" id="UP000694845">
    <property type="component" value="Unplaced"/>
</dbReference>
<organism evidence="14 15">
    <name type="scientific">Acanthaster planci</name>
    <name type="common">Crown-of-thorns starfish</name>
    <dbReference type="NCBI Taxonomy" id="133434"/>
    <lineage>
        <taxon>Eukaryota</taxon>
        <taxon>Metazoa</taxon>
        <taxon>Echinodermata</taxon>
        <taxon>Eleutherozoa</taxon>
        <taxon>Asterozoa</taxon>
        <taxon>Asteroidea</taxon>
        <taxon>Valvatacea</taxon>
        <taxon>Valvatida</taxon>
        <taxon>Acanthasteridae</taxon>
        <taxon>Acanthaster</taxon>
    </lineage>
</organism>
<dbReference type="GeneID" id="110986177"/>
<dbReference type="FunFam" id="3.40.50.620:FF:000058">
    <property type="entry name" value="Mitochondrial arginyl-tRNA synthetase"/>
    <property type="match status" value="1"/>
</dbReference>
<accession>A0A8B7ZF92</accession>
<dbReference type="InterPro" id="IPR009080">
    <property type="entry name" value="tRNAsynth_Ia_anticodon-bd"/>
</dbReference>
<evidence type="ECO:0000256" key="9">
    <source>
        <dbReference type="ARBA" id="ARBA00039495"/>
    </source>
</evidence>